<accession>A0A518BX69</accession>
<dbReference type="CDD" id="cd18824">
    <property type="entry name" value="GH43_CtGH43-like"/>
    <property type="match status" value="1"/>
</dbReference>
<comment type="similarity">
    <text evidence="1 4">Belongs to the glycosyl hydrolase 43 family.</text>
</comment>
<organism evidence="6 7">
    <name type="scientific">Mucisphaera calidilacus</name>
    <dbReference type="NCBI Taxonomy" id="2527982"/>
    <lineage>
        <taxon>Bacteria</taxon>
        <taxon>Pseudomonadati</taxon>
        <taxon>Planctomycetota</taxon>
        <taxon>Phycisphaerae</taxon>
        <taxon>Phycisphaerales</taxon>
        <taxon>Phycisphaeraceae</taxon>
        <taxon>Mucisphaera</taxon>
    </lineage>
</organism>
<keyword evidence="7" id="KW-1185">Reference proteome</keyword>
<evidence type="ECO:0000256" key="3">
    <source>
        <dbReference type="ARBA" id="ARBA00023295"/>
    </source>
</evidence>
<evidence type="ECO:0000256" key="4">
    <source>
        <dbReference type="RuleBase" id="RU361187"/>
    </source>
</evidence>
<dbReference type="SUPFAM" id="SSF75005">
    <property type="entry name" value="Arabinanase/levansucrase/invertase"/>
    <property type="match status" value="1"/>
</dbReference>
<dbReference type="GO" id="GO:0004553">
    <property type="term" value="F:hydrolase activity, hydrolyzing O-glycosyl compounds"/>
    <property type="evidence" value="ECO:0007669"/>
    <property type="project" value="InterPro"/>
</dbReference>
<dbReference type="PANTHER" id="PTHR22925">
    <property type="entry name" value="GLYCOSYL HYDROLASE 43 FAMILY MEMBER"/>
    <property type="match status" value="1"/>
</dbReference>
<keyword evidence="3 4" id="KW-0326">Glycosidase</keyword>
<dbReference type="EMBL" id="CP036280">
    <property type="protein sequence ID" value="QDU71534.1"/>
    <property type="molecule type" value="Genomic_DNA"/>
</dbReference>
<dbReference type="PANTHER" id="PTHR22925:SF3">
    <property type="entry name" value="GLYCOSYL HYDROLASE FAMILY PROTEIN 43"/>
    <property type="match status" value="1"/>
</dbReference>
<dbReference type="Pfam" id="PF04616">
    <property type="entry name" value="Glyco_hydro_43"/>
    <property type="match status" value="1"/>
</dbReference>
<dbReference type="Proteomes" id="UP000320386">
    <property type="component" value="Chromosome"/>
</dbReference>
<name>A0A518BX69_9BACT</name>
<dbReference type="RefSeq" id="WP_145445679.1">
    <property type="nucleotide sequence ID" value="NZ_CP036280.1"/>
</dbReference>
<reference evidence="6 7" key="1">
    <citation type="submission" date="2019-02" db="EMBL/GenBank/DDBJ databases">
        <title>Deep-cultivation of Planctomycetes and their phenomic and genomic characterization uncovers novel biology.</title>
        <authorList>
            <person name="Wiegand S."/>
            <person name="Jogler M."/>
            <person name="Boedeker C."/>
            <person name="Pinto D."/>
            <person name="Vollmers J."/>
            <person name="Rivas-Marin E."/>
            <person name="Kohn T."/>
            <person name="Peeters S.H."/>
            <person name="Heuer A."/>
            <person name="Rast P."/>
            <person name="Oberbeckmann S."/>
            <person name="Bunk B."/>
            <person name="Jeske O."/>
            <person name="Meyerdierks A."/>
            <person name="Storesund J.E."/>
            <person name="Kallscheuer N."/>
            <person name="Luecker S."/>
            <person name="Lage O.M."/>
            <person name="Pohl T."/>
            <person name="Merkel B.J."/>
            <person name="Hornburger P."/>
            <person name="Mueller R.-W."/>
            <person name="Bruemmer F."/>
            <person name="Labrenz M."/>
            <person name="Spormann A.M."/>
            <person name="Op den Camp H."/>
            <person name="Overmann J."/>
            <person name="Amann R."/>
            <person name="Jetten M.S.M."/>
            <person name="Mascher T."/>
            <person name="Medema M.H."/>
            <person name="Devos D.P."/>
            <person name="Kaster A.-K."/>
            <person name="Ovreas L."/>
            <person name="Rohde M."/>
            <person name="Galperin M.Y."/>
            <person name="Jogler C."/>
        </authorList>
    </citation>
    <scope>NUCLEOTIDE SEQUENCE [LARGE SCALE GENOMIC DNA]</scope>
    <source>
        <strain evidence="6 7">Pan265</strain>
    </source>
</reference>
<feature type="region of interest" description="Disordered" evidence="5">
    <location>
        <begin position="315"/>
        <end position="335"/>
    </location>
</feature>
<sequence>MTITIQNTTPRRDIHGRIIDCHDGCLRHFEGRYYLYGTRYGNTDGFTRANRYVCYSSPDLENWTPHGEILDRFPDGIGYRPYVAWNPKTSRYVLWFNWYPELWDGQYGVAVASQPEGPYQLVAERTPVVMPQPGDHNLMVDDDGAGYLIYTSITETPDGHHHLSIERLDETMTTSTQENSGIIDSYVEAPALFRRDRWCYAIFGKTCCFGQQGSDARVYRSRDPLGPWSWAAEINRREDGTIVVPGQQTDVTALPTAEGVQWVWMADLWGSRPDGIKGHDLQHWEPLTFGSDGLPLTLEGCRTWSLTRPLQVHVKSDITPRRPGKASVSSTASPR</sequence>
<dbReference type="OrthoDB" id="273314at2"/>
<dbReference type="Gene3D" id="2.115.10.20">
    <property type="entry name" value="Glycosyl hydrolase domain, family 43"/>
    <property type="match status" value="1"/>
</dbReference>
<gene>
    <name evidence="6" type="ORF">Pan265_13840</name>
</gene>
<dbReference type="KEGG" id="mcad:Pan265_13840"/>
<dbReference type="InterPro" id="IPR023296">
    <property type="entry name" value="Glyco_hydro_beta-prop_sf"/>
</dbReference>
<proteinExistence type="inferred from homology"/>
<evidence type="ECO:0000256" key="1">
    <source>
        <dbReference type="ARBA" id="ARBA00009865"/>
    </source>
</evidence>
<evidence type="ECO:0000313" key="6">
    <source>
        <dbReference type="EMBL" id="QDU71534.1"/>
    </source>
</evidence>
<dbReference type="InterPro" id="IPR006710">
    <property type="entry name" value="Glyco_hydro_43"/>
</dbReference>
<evidence type="ECO:0000256" key="5">
    <source>
        <dbReference type="SAM" id="MobiDB-lite"/>
    </source>
</evidence>
<evidence type="ECO:0000313" key="7">
    <source>
        <dbReference type="Proteomes" id="UP000320386"/>
    </source>
</evidence>
<protein>
    <submittedName>
        <fullName evidence="6">Glycosyl hydrolases family 43</fullName>
    </submittedName>
</protein>
<evidence type="ECO:0000256" key="2">
    <source>
        <dbReference type="ARBA" id="ARBA00022801"/>
    </source>
</evidence>
<dbReference type="GO" id="GO:0005975">
    <property type="term" value="P:carbohydrate metabolic process"/>
    <property type="evidence" value="ECO:0007669"/>
    <property type="project" value="InterPro"/>
</dbReference>
<keyword evidence="2 4" id="KW-0378">Hydrolase</keyword>
<dbReference type="AlphaFoldDB" id="A0A518BX69"/>